<sequence length="63" mass="7270">RERCSHKNCKYYHPPRHVAEHILKKGHESKKMVPAPQMNVFGLMGQCPFSLLASRSTDHLVSR</sequence>
<feature type="domain" description="Muscleblind-like CCCH zinc finger" evidence="1">
    <location>
        <begin position="1"/>
        <end position="28"/>
    </location>
</feature>
<dbReference type="InterPro" id="IPR054429">
    <property type="entry name" value="Znf-CCCH_Muscleblind-like"/>
</dbReference>
<keyword evidence="3" id="KW-1185">Reference proteome</keyword>
<gene>
    <name evidence="2" type="ORF">Ciccas_008223</name>
</gene>
<evidence type="ECO:0000313" key="2">
    <source>
        <dbReference type="EMBL" id="KAL3313174.1"/>
    </source>
</evidence>
<dbReference type="Pfam" id="PF22628">
    <property type="entry name" value="zf-CCCH_10"/>
    <property type="match status" value="1"/>
</dbReference>
<evidence type="ECO:0000259" key="1">
    <source>
        <dbReference type="Pfam" id="PF22628"/>
    </source>
</evidence>
<organism evidence="2 3">
    <name type="scientific">Cichlidogyrus casuarinus</name>
    <dbReference type="NCBI Taxonomy" id="1844966"/>
    <lineage>
        <taxon>Eukaryota</taxon>
        <taxon>Metazoa</taxon>
        <taxon>Spiralia</taxon>
        <taxon>Lophotrochozoa</taxon>
        <taxon>Platyhelminthes</taxon>
        <taxon>Monogenea</taxon>
        <taxon>Monopisthocotylea</taxon>
        <taxon>Dactylogyridea</taxon>
        <taxon>Ancyrocephalidae</taxon>
        <taxon>Cichlidogyrus</taxon>
    </lineage>
</organism>
<dbReference type="Proteomes" id="UP001626550">
    <property type="component" value="Unassembled WGS sequence"/>
</dbReference>
<dbReference type="AlphaFoldDB" id="A0ABD2Q0N8"/>
<proteinExistence type="predicted"/>
<name>A0ABD2Q0N8_9PLAT</name>
<protein>
    <recommendedName>
        <fullName evidence="1">Muscleblind-like CCCH zinc finger domain-containing protein</fullName>
    </recommendedName>
</protein>
<comment type="caution">
    <text evidence="2">The sequence shown here is derived from an EMBL/GenBank/DDBJ whole genome shotgun (WGS) entry which is preliminary data.</text>
</comment>
<reference evidence="2 3" key="1">
    <citation type="submission" date="2024-11" db="EMBL/GenBank/DDBJ databases">
        <title>Adaptive evolution of stress response genes in parasites aligns with host niche diversity.</title>
        <authorList>
            <person name="Hahn C."/>
            <person name="Resl P."/>
        </authorList>
    </citation>
    <scope>NUCLEOTIDE SEQUENCE [LARGE SCALE GENOMIC DNA]</scope>
    <source>
        <strain evidence="2">EGGRZ-B1_66</strain>
        <tissue evidence="2">Body</tissue>
    </source>
</reference>
<accession>A0ABD2Q0N8</accession>
<dbReference type="EMBL" id="JBJKFK010001411">
    <property type="protein sequence ID" value="KAL3313174.1"/>
    <property type="molecule type" value="Genomic_DNA"/>
</dbReference>
<feature type="non-terminal residue" evidence="2">
    <location>
        <position position="1"/>
    </location>
</feature>
<evidence type="ECO:0000313" key="3">
    <source>
        <dbReference type="Proteomes" id="UP001626550"/>
    </source>
</evidence>